<gene>
    <name evidence="1" type="ORF">EVAR_2912_1</name>
</gene>
<dbReference type="AlphaFoldDB" id="A0A4C1T1V1"/>
<organism evidence="1 2">
    <name type="scientific">Eumeta variegata</name>
    <name type="common">Bagworm moth</name>
    <name type="synonym">Eumeta japonica</name>
    <dbReference type="NCBI Taxonomy" id="151549"/>
    <lineage>
        <taxon>Eukaryota</taxon>
        <taxon>Metazoa</taxon>
        <taxon>Ecdysozoa</taxon>
        <taxon>Arthropoda</taxon>
        <taxon>Hexapoda</taxon>
        <taxon>Insecta</taxon>
        <taxon>Pterygota</taxon>
        <taxon>Neoptera</taxon>
        <taxon>Endopterygota</taxon>
        <taxon>Lepidoptera</taxon>
        <taxon>Glossata</taxon>
        <taxon>Ditrysia</taxon>
        <taxon>Tineoidea</taxon>
        <taxon>Psychidae</taxon>
        <taxon>Oiketicinae</taxon>
        <taxon>Eumeta</taxon>
    </lineage>
</organism>
<comment type="caution">
    <text evidence="1">The sequence shown here is derived from an EMBL/GenBank/DDBJ whole genome shotgun (WGS) entry which is preliminary data.</text>
</comment>
<proteinExistence type="predicted"/>
<evidence type="ECO:0000313" key="2">
    <source>
        <dbReference type="Proteomes" id="UP000299102"/>
    </source>
</evidence>
<keyword evidence="2" id="KW-1185">Reference proteome</keyword>
<dbReference type="EMBL" id="BGZK01000029">
    <property type="protein sequence ID" value="GBP08114.1"/>
    <property type="molecule type" value="Genomic_DNA"/>
</dbReference>
<protein>
    <submittedName>
        <fullName evidence="1">Uncharacterized protein</fullName>
    </submittedName>
</protein>
<name>A0A4C1T1V1_EUMVA</name>
<sequence>MLWSTGLHHENGSARLVSYRTITIYRRERTASAVAFRLVSESSSGLLPSPSLHFHLLSLFLSLKDILFQSKNPATHCAGSIVPRFDAITHACLADGQVHRTGYFGLCADHI</sequence>
<reference evidence="1 2" key="1">
    <citation type="journal article" date="2019" name="Commun. Biol.">
        <title>The bagworm genome reveals a unique fibroin gene that provides high tensile strength.</title>
        <authorList>
            <person name="Kono N."/>
            <person name="Nakamura H."/>
            <person name="Ohtoshi R."/>
            <person name="Tomita M."/>
            <person name="Numata K."/>
            <person name="Arakawa K."/>
        </authorList>
    </citation>
    <scope>NUCLEOTIDE SEQUENCE [LARGE SCALE GENOMIC DNA]</scope>
</reference>
<accession>A0A4C1T1V1</accession>
<evidence type="ECO:0000313" key="1">
    <source>
        <dbReference type="EMBL" id="GBP08114.1"/>
    </source>
</evidence>
<dbReference type="Proteomes" id="UP000299102">
    <property type="component" value="Unassembled WGS sequence"/>
</dbReference>